<proteinExistence type="predicted"/>
<accession>A0AAE1DUV2</accession>
<sequence>MEEKGRQETMKQKHTRDRDTGQSRESYKSIINVAIHGKPHVVAGVEWQLHASNEDLSPNSFNTDYRLVKSAKSSTQDHDHLNDHESVQPGSPSTKDLGYLQLFTYTAADDL</sequence>
<dbReference type="AlphaFoldDB" id="A0AAE1DUV2"/>
<name>A0AAE1DUV2_9GAST</name>
<feature type="region of interest" description="Disordered" evidence="1">
    <location>
        <begin position="69"/>
        <end position="96"/>
    </location>
</feature>
<dbReference type="Proteomes" id="UP001283361">
    <property type="component" value="Unassembled WGS sequence"/>
</dbReference>
<feature type="compositionally biased region" description="Basic and acidic residues" evidence="1">
    <location>
        <begin position="75"/>
        <end position="86"/>
    </location>
</feature>
<evidence type="ECO:0000256" key="1">
    <source>
        <dbReference type="SAM" id="MobiDB-lite"/>
    </source>
</evidence>
<evidence type="ECO:0000313" key="2">
    <source>
        <dbReference type="EMBL" id="KAK3783602.1"/>
    </source>
</evidence>
<feature type="region of interest" description="Disordered" evidence="1">
    <location>
        <begin position="1"/>
        <end position="25"/>
    </location>
</feature>
<dbReference type="EMBL" id="JAWDGP010002384">
    <property type="protein sequence ID" value="KAK3783602.1"/>
    <property type="molecule type" value="Genomic_DNA"/>
</dbReference>
<organism evidence="2 3">
    <name type="scientific">Elysia crispata</name>
    <name type="common">lettuce slug</name>
    <dbReference type="NCBI Taxonomy" id="231223"/>
    <lineage>
        <taxon>Eukaryota</taxon>
        <taxon>Metazoa</taxon>
        <taxon>Spiralia</taxon>
        <taxon>Lophotrochozoa</taxon>
        <taxon>Mollusca</taxon>
        <taxon>Gastropoda</taxon>
        <taxon>Heterobranchia</taxon>
        <taxon>Euthyneura</taxon>
        <taxon>Panpulmonata</taxon>
        <taxon>Sacoglossa</taxon>
        <taxon>Placobranchoidea</taxon>
        <taxon>Plakobranchidae</taxon>
        <taxon>Elysia</taxon>
    </lineage>
</organism>
<reference evidence="2" key="1">
    <citation type="journal article" date="2023" name="G3 (Bethesda)">
        <title>A reference genome for the long-term kleptoplast-retaining sea slug Elysia crispata morphotype clarki.</title>
        <authorList>
            <person name="Eastman K.E."/>
            <person name="Pendleton A.L."/>
            <person name="Shaikh M.A."/>
            <person name="Suttiyut T."/>
            <person name="Ogas R."/>
            <person name="Tomko P."/>
            <person name="Gavelis G."/>
            <person name="Widhalm J.R."/>
            <person name="Wisecaver J.H."/>
        </authorList>
    </citation>
    <scope>NUCLEOTIDE SEQUENCE</scope>
    <source>
        <strain evidence="2">ECLA1</strain>
    </source>
</reference>
<protein>
    <submittedName>
        <fullName evidence="2">Uncharacterized protein</fullName>
    </submittedName>
</protein>
<comment type="caution">
    <text evidence="2">The sequence shown here is derived from an EMBL/GenBank/DDBJ whole genome shotgun (WGS) entry which is preliminary data.</text>
</comment>
<evidence type="ECO:0000313" key="3">
    <source>
        <dbReference type="Proteomes" id="UP001283361"/>
    </source>
</evidence>
<gene>
    <name evidence="2" type="ORF">RRG08_020929</name>
</gene>
<keyword evidence="3" id="KW-1185">Reference proteome</keyword>